<gene>
    <name evidence="1" type="ORF">MC7420_4191</name>
</gene>
<protein>
    <submittedName>
        <fullName evidence="1">Uncharacterized protein</fullName>
    </submittedName>
</protein>
<proteinExistence type="predicted"/>
<organism evidence="1 2">
    <name type="scientific">Coleofasciculus chthonoplastes PCC 7420</name>
    <dbReference type="NCBI Taxonomy" id="118168"/>
    <lineage>
        <taxon>Bacteria</taxon>
        <taxon>Bacillati</taxon>
        <taxon>Cyanobacteriota</taxon>
        <taxon>Cyanophyceae</taxon>
        <taxon>Coleofasciculales</taxon>
        <taxon>Coleofasciculaceae</taxon>
        <taxon>Coleofasciculus</taxon>
    </lineage>
</organism>
<evidence type="ECO:0000313" key="2">
    <source>
        <dbReference type="Proteomes" id="UP000003835"/>
    </source>
</evidence>
<sequence length="30" mass="3481">MIPYRFYRSALEYGTLQACTVEQIINSILS</sequence>
<dbReference type="AlphaFoldDB" id="B4VV99"/>
<dbReference type="Proteomes" id="UP000003835">
    <property type="component" value="Unassembled WGS sequence"/>
</dbReference>
<evidence type="ECO:0000313" key="1">
    <source>
        <dbReference type="EMBL" id="EDX74206.1"/>
    </source>
</evidence>
<reference evidence="1 2" key="1">
    <citation type="submission" date="2008-07" db="EMBL/GenBank/DDBJ databases">
        <authorList>
            <person name="Tandeau de Marsac N."/>
            <person name="Ferriera S."/>
            <person name="Johnson J."/>
            <person name="Kravitz S."/>
            <person name="Beeson K."/>
            <person name="Sutton G."/>
            <person name="Rogers Y.-H."/>
            <person name="Friedman R."/>
            <person name="Frazier M."/>
            <person name="Venter J.C."/>
        </authorList>
    </citation>
    <scope>NUCLEOTIDE SEQUENCE [LARGE SCALE GENOMIC DNA]</scope>
    <source>
        <strain evidence="1 2">PCC 7420</strain>
    </source>
</reference>
<dbReference type="EMBL" id="DS989854">
    <property type="protein sequence ID" value="EDX74206.1"/>
    <property type="molecule type" value="Genomic_DNA"/>
</dbReference>
<name>B4VV99_9CYAN</name>
<dbReference type="HOGENOM" id="CLU_3402928_0_0_3"/>
<keyword evidence="2" id="KW-1185">Reference proteome</keyword>
<accession>B4VV99</accession>